<protein>
    <submittedName>
        <fullName evidence="1">Cysteine-rich receptor-like protein kinase</fullName>
    </submittedName>
</protein>
<keyword evidence="1" id="KW-0675">Receptor</keyword>
<proteinExistence type="predicted"/>
<accession>A0A392VB52</accession>
<organism evidence="1 2">
    <name type="scientific">Trifolium medium</name>
    <dbReference type="NCBI Taxonomy" id="97028"/>
    <lineage>
        <taxon>Eukaryota</taxon>
        <taxon>Viridiplantae</taxon>
        <taxon>Streptophyta</taxon>
        <taxon>Embryophyta</taxon>
        <taxon>Tracheophyta</taxon>
        <taxon>Spermatophyta</taxon>
        <taxon>Magnoliopsida</taxon>
        <taxon>eudicotyledons</taxon>
        <taxon>Gunneridae</taxon>
        <taxon>Pentapetalae</taxon>
        <taxon>rosids</taxon>
        <taxon>fabids</taxon>
        <taxon>Fabales</taxon>
        <taxon>Fabaceae</taxon>
        <taxon>Papilionoideae</taxon>
        <taxon>50 kb inversion clade</taxon>
        <taxon>NPAAA clade</taxon>
        <taxon>Hologalegina</taxon>
        <taxon>IRL clade</taxon>
        <taxon>Trifolieae</taxon>
        <taxon>Trifolium</taxon>
    </lineage>
</organism>
<sequence length="45" mass="5040">MSNTNSVTEVDQFNRVLGNLMRKLKEKAASSDDSRFKYATDNAAD</sequence>
<keyword evidence="1" id="KW-0418">Kinase</keyword>
<evidence type="ECO:0000313" key="2">
    <source>
        <dbReference type="Proteomes" id="UP000265520"/>
    </source>
</evidence>
<dbReference type="Proteomes" id="UP000265520">
    <property type="component" value="Unassembled WGS sequence"/>
</dbReference>
<dbReference type="EMBL" id="LXQA011117812">
    <property type="protein sequence ID" value="MCI85534.1"/>
    <property type="molecule type" value="Genomic_DNA"/>
</dbReference>
<dbReference type="AlphaFoldDB" id="A0A392VB52"/>
<feature type="non-terminal residue" evidence="1">
    <location>
        <position position="45"/>
    </location>
</feature>
<reference evidence="1 2" key="1">
    <citation type="journal article" date="2018" name="Front. Plant Sci.">
        <title>Red Clover (Trifolium pratense) and Zigzag Clover (T. medium) - A Picture of Genomic Similarities and Differences.</title>
        <authorList>
            <person name="Dluhosova J."/>
            <person name="Istvanek J."/>
            <person name="Nedelnik J."/>
            <person name="Repkova J."/>
        </authorList>
    </citation>
    <scope>NUCLEOTIDE SEQUENCE [LARGE SCALE GENOMIC DNA]</scope>
    <source>
        <strain evidence="2">cv. 10/8</strain>
        <tissue evidence="1">Leaf</tissue>
    </source>
</reference>
<keyword evidence="1" id="KW-0808">Transferase</keyword>
<comment type="caution">
    <text evidence="1">The sequence shown here is derived from an EMBL/GenBank/DDBJ whole genome shotgun (WGS) entry which is preliminary data.</text>
</comment>
<keyword evidence="2" id="KW-1185">Reference proteome</keyword>
<dbReference type="GO" id="GO:0016301">
    <property type="term" value="F:kinase activity"/>
    <property type="evidence" value="ECO:0007669"/>
    <property type="project" value="UniProtKB-KW"/>
</dbReference>
<name>A0A392VB52_9FABA</name>
<evidence type="ECO:0000313" key="1">
    <source>
        <dbReference type="EMBL" id="MCI85534.1"/>
    </source>
</evidence>